<keyword evidence="4" id="KW-1185">Reference proteome</keyword>
<keyword evidence="2" id="KW-0472">Membrane</keyword>
<sequence length="351" mass="36308">MKERILAVGTVVDLELRQRVRSTAWYVLLAVSAALLLIVSVLLLGVAAAVGKEGGPQVFSVIVFFVLLLGSLVTPALSGGAVNGDRDAGTLATTQVTLVTTTQLIVGKFLAAWTASLAFLAVALPFLLLAIVAGGVDPVVVLVALLVTVLELGVVAAVGVGLSSVIARPIFSVVTTYLVVAALSIGTLIAFGLGGVALQTSQTTVERYYSTDADGNPLPGGVCDPEQRTTSQVPRYDRVWPILAVNPFVVLADAVPGQWSKDGYAADAFSGLKAVTRLAQVAPPEPSVYDDCDPARNTSDRRTQEQVVAATTPTWAAGLVLQLVLAVALMLAGGSALRTPAKRLAKGSRIA</sequence>
<feature type="transmembrane region" description="Helical" evidence="2">
    <location>
        <begin position="24"/>
        <end position="51"/>
    </location>
</feature>
<organism evidence="3 4">
    <name type="scientific">Amnibacterium setariae</name>
    <dbReference type="NCBI Taxonomy" id="2306585"/>
    <lineage>
        <taxon>Bacteria</taxon>
        <taxon>Bacillati</taxon>
        <taxon>Actinomycetota</taxon>
        <taxon>Actinomycetes</taxon>
        <taxon>Micrococcales</taxon>
        <taxon>Microbacteriaceae</taxon>
        <taxon>Amnibacterium</taxon>
    </lineage>
</organism>
<feature type="transmembrane region" description="Helical" evidence="2">
    <location>
        <begin position="315"/>
        <end position="337"/>
    </location>
</feature>
<accession>A0A3A1U1Q4</accession>
<feature type="transmembrane region" description="Helical" evidence="2">
    <location>
        <begin position="139"/>
        <end position="162"/>
    </location>
</feature>
<feature type="transmembrane region" description="Helical" evidence="2">
    <location>
        <begin position="110"/>
        <end position="133"/>
    </location>
</feature>
<dbReference type="RefSeq" id="WP_119481207.1">
    <property type="nucleotide sequence ID" value="NZ_QXTG01000001.1"/>
</dbReference>
<dbReference type="EMBL" id="QXTG01000001">
    <property type="protein sequence ID" value="RIX30845.1"/>
    <property type="molecule type" value="Genomic_DNA"/>
</dbReference>
<keyword evidence="2" id="KW-0812">Transmembrane</keyword>
<keyword evidence="2" id="KW-1133">Transmembrane helix</keyword>
<evidence type="ECO:0000256" key="1">
    <source>
        <dbReference type="SAM" id="MobiDB-lite"/>
    </source>
</evidence>
<gene>
    <name evidence="3" type="ORF">D1781_05480</name>
</gene>
<evidence type="ECO:0000256" key="2">
    <source>
        <dbReference type="SAM" id="Phobius"/>
    </source>
</evidence>
<comment type="caution">
    <text evidence="3">The sequence shown here is derived from an EMBL/GenBank/DDBJ whole genome shotgun (WGS) entry which is preliminary data.</text>
</comment>
<proteinExistence type="predicted"/>
<reference evidence="4" key="1">
    <citation type="submission" date="2018-09" db="EMBL/GenBank/DDBJ databases">
        <authorList>
            <person name="Kim I."/>
        </authorList>
    </citation>
    <scope>NUCLEOTIDE SEQUENCE [LARGE SCALE GENOMIC DNA]</scope>
    <source>
        <strain evidence="4">DD4a</strain>
    </source>
</reference>
<name>A0A3A1U1Q4_9MICO</name>
<evidence type="ECO:0000313" key="4">
    <source>
        <dbReference type="Proteomes" id="UP000265742"/>
    </source>
</evidence>
<dbReference type="Proteomes" id="UP000265742">
    <property type="component" value="Unassembled WGS sequence"/>
</dbReference>
<feature type="transmembrane region" description="Helical" evidence="2">
    <location>
        <begin position="174"/>
        <end position="198"/>
    </location>
</feature>
<evidence type="ECO:0000313" key="3">
    <source>
        <dbReference type="EMBL" id="RIX30845.1"/>
    </source>
</evidence>
<dbReference type="OrthoDB" id="149032at2"/>
<dbReference type="AlphaFoldDB" id="A0A3A1U1Q4"/>
<protein>
    <submittedName>
        <fullName evidence="3">ABC transporter permease</fullName>
    </submittedName>
</protein>
<feature type="region of interest" description="Disordered" evidence="1">
    <location>
        <begin position="285"/>
        <end position="304"/>
    </location>
</feature>
<feature type="transmembrane region" description="Helical" evidence="2">
    <location>
        <begin position="57"/>
        <end position="77"/>
    </location>
</feature>